<dbReference type="EMBL" id="JBHULY010000005">
    <property type="protein sequence ID" value="MFD2725169.1"/>
    <property type="molecule type" value="Genomic_DNA"/>
</dbReference>
<dbReference type="Gene3D" id="3.40.720.10">
    <property type="entry name" value="Alkaline Phosphatase, subunit A"/>
    <property type="match status" value="1"/>
</dbReference>
<evidence type="ECO:0000256" key="7">
    <source>
        <dbReference type="SAM" id="MobiDB-lite"/>
    </source>
</evidence>
<sequence length="542" mass="60844">MNLLRIKLVKFELVLVLILCLATILLSGCKNKGQAKTESPEVKKPNIVFILADDLGAHDLSFAGSSYYETPNIDAVANEGVQFTQGYASCQVCSPSRASLMTGQDPARHGITDWIGAATGQKWGDYYNTKVMPPEYVHALPEESITIAEALKQNGYKTFFAGKWHLGDVPYGPENNGFDINKGGWEVGGPKGGYYAPWRNPKLDYKHEGENLTKRLALETAEFITANKDEPFFAYLSFYAVHGPIETTEAKWKKYRDKAEAQGIPDSGFKMEARLPIRTVQDNPVYAGLVESMDDAVGIVLNKLKELGLEENTIVMFTSDNGGVASGDAFSTTNHPLRGGKGYQWEGGIREPYLIKAPMIKNAPKQIDYPASGIDFYPTLLDLVGAEKDPNHIVDGVSLVPLLKGETLKERPLFWHYPHYGNQGGDPVSIIRKGDYKLIHFWEDRHDELYNLSTDPGETNDISKDEQEVTQRLRAELDAYLESVNARVPEVYAKYDDTKAKAKYNERRTKMKQRLEKQRKDFLSKDFNPNNNWYDSSLNTKD</sequence>
<dbReference type="Gene3D" id="3.30.1120.10">
    <property type="match status" value="1"/>
</dbReference>
<dbReference type="PANTHER" id="PTHR42693">
    <property type="entry name" value="ARYLSULFATASE FAMILY MEMBER"/>
    <property type="match status" value="1"/>
</dbReference>
<feature type="domain" description="Sulfatase N-terminal" evidence="8">
    <location>
        <begin position="45"/>
        <end position="385"/>
    </location>
</feature>
<dbReference type="Proteomes" id="UP001597476">
    <property type="component" value="Unassembled WGS sequence"/>
</dbReference>
<dbReference type="InterPro" id="IPR017850">
    <property type="entry name" value="Alkaline_phosphatase_core_sf"/>
</dbReference>
<protein>
    <submittedName>
        <fullName evidence="9">Sulfatase</fullName>
    </submittedName>
</protein>
<comment type="caution">
    <text evidence="9">The sequence shown here is derived from an EMBL/GenBank/DDBJ whole genome shotgun (WGS) entry which is preliminary data.</text>
</comment>
<evidence type="ECO:0000256" key="1">
    <source>
        <dbReference type="ARBA" id="ARBA00001913"/>
    </source>
</evidence>
<comment type="cofactor">
    <cofactor evidence="1">
        <name>Ca(2+)</name>
        <dbReference type="ChEBI" id="CHEBI:29108"/>
    </cofactor>
</comment>
<reference evidence="10" key="1">
    <citation type="journal article" date="2019" name="Int. J. Syst. Evol. Microbiol.">
        <title>The Global Catalogue of Microorganisms (GCM) 10K type strain sequencing project: providing services to taxonomists for standard genome sequencing and annotation.</title>
        <authorList>
            <consortium name="The Broad Institute Genomics Platform"/>
            <consortium name="The Broad Institute Genome Sequencing Center for Infectious Disease"/>
            <person name="Wu L."/>
            <person name="Ma J."/>
        </authorList>
    </citation>
    <scope>NUCLEOTIDE SEQUENCE [LARGE SCALE GENOMIC DNA]</scope>
    <source>
        <strain evidence="10">KCTC 42398</strain>
    </source>
</reference>
<dbReference type="RefSeq" id="WP_380288883.1">
    <property type="nucleotide sequence ID" value="NZ_JBHULY010000005.1"/>
</dbReference>
<name>A0ABW5T8P0_9FLAO</name>
<evidence type="ECO:0000259" key="8">
    <source>
        <dbReference type="Pfam" id="PF00884"/>
    </source>
</evidence>
<evidence type="ECO:0000256" key="5">
    <source>
        <dbReference type="ARBA" id="ARBA00022801"/>
    </source>
</evidence>
<feature type="region of interest" description="Disordered" evidence="7">
    <location>
        <begin position="504"/>
        <end position="542"/>
    </location>
</feature>
<dbReference type="SUPFAM" id="SSF53649">
    <property type="entry name" value="Alkaline phosphatase-like"/>
    <property type="match status" value="1"/>
</dbReference>
<keyword evidence="4" id="KW-0732">Signal</keyword>
<dbReference type="InterPro" id="IPR024607">
    <property type="entry name" value="Sulfatase_CS"/>
</dbReference>
<evidence type="ECO:0000256" key="6">
    <source>
        <dbReference type="ARBA" id="ARBA00022837"/>
    </source>
</evidence>
<dbReference type="PROSITE" id="PS00149">
    <property type="entry name" value="SULFATASE_2"/>
    <property type="match status" value="1"/>
</dbReference>
<keyword evidence="6" id="KW-0106">Calcium</keyword>
<accession>A0ABW5T8P0</accession>
<evidence type="ECO:0000313" key="9">
    <source>
        <dbReference type="EMBL" id="MFD2725169.1"/>
    </source>
</evidence>
<keyword evidence="3" id="KW-0479">Metal-binding</keyword>
<evidence type="ECO:0000256" key="4">
    <source>
        <dbReference type="ARBA" id="ARBA00022729"/>
    </source>
</evidence>
<gene>
    <name evidence="9" type="ORF">ACFSR8_03015</name>
</gene>
<keyword evidence="5" id="KW-0378">Hydrolase</keyword>
<proteinExistence type="inferred from homology"/>
<dbReference type="PANTHER" id="PTHR42693:SF42">
    <property type="entry name" value="ARYLSULFATASE G"/>
    <property type="match status" value="1"/>
</dbReference>
<keyword evidence="10" id="KW-1185">Reference proteome</keyword>
<comment type="similarity">
    <text evidence="2">Belongs to the sulfatase family.</text>
</comment>
<evidence type="ECO:0000313" key="10">
    <source>
        <dbReference type="Proteomes" id="UP001597476"/>
    </source>
</evidence>
<dbReference type="InterPro" id="IPR000917">
    <property type="entry name" value="Sulfatase_N"/>
</dbReference>
<dbReference type="PROSITE" id="PS51257">
    <property type="entry name" value="PROKAR_LIPOPROTEIN"/>
    <property type="match status" value="1"/>
</dbReference>
<feature type="compositionally biased region" description="Polar residues" evidence="7">
    <location>
        <begin position="527"/>
        <end position="542"/>
    </location>
</feature>
<dbReference type="InterPro" id="IPR050738">
    <property type="entry name" value="Sulfatase"/>
</dbReference>
<organism evidence="9 10">
    <name type="scientific">Hyunsoonleella rubra</name>
    <dbReference type="NCBI Taxonomy" id="1737062"/>
    <lineage>
        <taxon>Bacteria</taxon>
        <taxon>Pseudomonadati</taxon>
        <taxon>Bacteroidota</taxon>
        <taxon>Flavobacteriia</taxon>
        <taxon>Flavobacteriales</taxon>
        <taxon>Flavobacteriaceae</taxon>
    </lineage>
</organism>
<feature type="compositionally biased region" description="Basic and acidic residues" evidence="7">
    <location>
        <begin position="504"/>
        <end position="524"/>
    </location>
</feature>
<evidence type="ECO:0000256" key="3">
    <source>
        <dbReference type="ARBA" id="ARBA00022723"/>
    </source>
</evidence>
<evidence type="ECO:0000256" key="2">
    <source>
        <dbReference type="ARBA" id="ARBA00008779"/>
    </source>
</evidence>
<dbReference type="Pfam" id="PF00884">
    <property type="entry name" value="Sulfatase"/>
    <property type="match status" value="1"/>
</dbReference>
<dbReference type="CDD" id="cd16144">
    <property type="entry name" value="ARS_like"/>
    <property type="match status" value="1"/>
</dbReference>